<evidence type="ECO:0000313" key="3">
    <source>
        <dbReference type="Proteomes" id="UP000634136"/>
    </source>
</evidence>
<evidence type="ECO:0000313" key="2">
    <source>
        <dbReference type="EMBL" id="KAF7841054.1"/>
    </source>
</evidence>
<dbReference type="EMBL" id="JAAIUW010000002">
    <property type="protein sequence ID" value="KAF7841054.1"/>
    <property type="molecule type" value="Genomic_DNA"/>
</dbReference>
<gene>
    <name evidence="2" type="ORF">G2W53_003352</name>
</gene>
<keyword evidence="1 2" id="KW-0812">Transmembrane</keyword>
<accession>A0A834XBE6</accession>
<keyword evidence="3" id="KW-1185">Reference proteome</keyword>
<dbReference type="AlphaFoldDB" id="A0A834XBE6"/>
<protein>
    <submittedName>
        <fullName evidence="2">Putative transmembrane protein</fullName>
    </submittedName>
</protein>
<keyword evidence="1" id="KW-0472">Membrane</keyword>
<dbReference type="Proteomes" id="UP000634136">
    <property type="component" value="Unassembled WGS sequence"/>
</dbReference>
<evidence type="ECO:0000256" key="1">
    <source>
        <dbReference type="SAM" id="Phobius"/>
    </source>
</evidence>
<proteinExistence type="predicted"/>
<sequence length="189" mass="21410">MMSVKAISLRIAGSLVAMAVLLWTIRYGYEAATERSTTRRRSSQALMCSQWVSRIGALIMLFGFFLMILGLPIIADLFLRGLTIRDPTERYALRQDSKRHVIGSNWRNSTATPELLDLNYAPRHPPDPAAPPRPLQDILLARSLFAKHTVLLDSKKMQLQRLLFERRGLEHGLPFLPSTFTSTTMTETL</sequence>
<reference evidence="2" key="1">
    <citation type="submission" date="2020-09" db="EMBL/GenBank/DDBJ databases">
        <title>Genome-Enabled Discovery of Anthraquinone Biosynthesis in Senna tora.</title>
        <authorList>
            <person name="Kang S.-H."/>
            <person name="Pandey R.P."/>
            <person name="Lee C.-M."/>
            <person name="Sim J.-S."/>
            <person name="Jeong J.-T."/>
            <person name="Choi B.-S."/>
            <person name="Jung M."/>
            <person name="Ginzburg D."/>
            <person name="Zhao K."/>
            <person name="Won S.Y."/>
            <person name="Oh T.-J."/>
            <person name="Yu Y."/>
            <person name="Kim N.-H."/>
            <person name="Lee O.R."/>
            <person name="Lee T.-H."/>
            <person name="Bashyal P."/>
            <person name="Kim T.-S."/>
            <person name="Lee W.-H."/>
            <person name="Kawkins C."/>
            <person name="Kim C.-K."/>
            <person name="Kim J.S."/>
            <person name="Ahn B.O."/>
            <person name="Rhee S.Y."/>
            <person name="Sohng J.K."/>
        </authorList>
    </citation>
    <scope>NUCLEOTIDE SEQUENCE</scope>
    <source>
        <tissue evidence="2">Leaf</tissue>
    </source>
</reference>
<organism evidence="2 3">
    <name type="scientific">Senna tora</name>
    <dbReference type="NCBI Taxonomy" id="362788"/>
    <lineage>
        <taxon>Eukaryota</taxon>
        <taxon>Viridiplantae</taxon>
        <taxon>Streptophyta</taxon>
        <taxon>Embryophyta</taxon>
        <taxon>Tracheophyta</taxon>
        <taxon>Spermatophyta</taxon>
        <taxon>Magnoliopsida</taxon>
        <taxon>eudicotyledons</taxon>
        <taxon>Gunneridae</taxon>
        <taxon>Pentapetalae</taxon>
        <taxon>rosids</taxon>
        <taxon>fabids</taxon>
        <taxon>Fabales</taxon>
        <taxon>Fabaceae</taxon>
        <taxon>Caesalpinioideae</taxon>
        <taxon>Cassia clade</taxon>
        <taxon>Senna</taxon>
    </lineage>
</organism>
<comment type="caution">
    <text evidence="2">The sequence shown here is derived from an EMBL/GenBank/DDBJ whole genome shotgun (WGS) entry which is preliminary data.</text>
</comment>
<dbReference type="OrthoDB" id="996069at2759"/>
<name>A0A834XBE6_9FABA</name>
<keyword evidence="1" id="KW-1133">Transmembrane helix</keyword>
<feature type="transmembrane region" description="Helical" evidence="1">
    <location>
        <begin position="52"/>
        <end position="75"/>
    </location>
</feature>